<evidence type="ECO:0000259" key="3">
    <source>
        <dbReference type="Pfam" id="PF10646"/>
    </source>
</evidence>
<evidence type="ECO:0000256" key="1">
    <source>
        <dbReference type="SAM" id="MobiDB-lite"/>
    </source>
</evidence>
<feature type="signal peptide" evidence="2">
    <location>
        <begin position="1"/>
        <end position="23"/>
    </location>
</feature>
<dbReference type="EMBL" id="FZPH01000002">
    <property type="protein sequence ID" value="SNS92488.1"/>
    <property type="molecule type" value="Genomic_DNA"/>
</dbReference>
<proteinExistence type="predicted"/>
<feature type="domain" description="GerMN" evidence="3">
    <location>
        <begin position="184"/>
        <end position="292"/>
    </location>
</feature>
<evidence type="ECO:0000256" key="2">
    <source>
        <dbReference type="SAM" id="SignalP"/>
    </source>
</evidence>
<evidence type="ECO:0000259" key="5">
    <source>
        <dbReference type="Pfam" id="PF25976"/>
    </source>
</evidence>
<dbReference type="OrthoDB" id="5172668at2"/>
<evidence type="ECO:0000313" key="6">
    <source>
        <dbReference type="EMBL" id="SNS92488.1"/>
    </source>
</evidence>
<keyword evidence="7" id="KW-1185">Reference proteome</keyword>
<dbReference type="Pfam" id="PF10647">
    <property type="entry name" value="Gmad1"/>
    <property type="match status" value="1"/>
</dbReference>
<dbReference type="InterPro" id="IPR018910">
    <property type="entry name" value="LpqB_C"/>
</dbReference>
<dbReference type="RefSeq" id="WP_089245390.1">
    <property type="nucleotide sequence ID" value="NZ_FZPH01000002.1"/>
</dbReference>
<dbReference type="Pfam" id="PF25976">
    <property type="entry name" value="LpqB_N"/>
    <property type="match status" value="1"/>
</dbReference>
<dbReference type="InterPro" id="IPR019606">
    <property type="entry name" value="GerMN"/>
</dbReference>
<name>A0A239IGW6_9ACTN</name>
<dbReference type="Proteomes" id="UP000198362">
    <property type="component" value="Unassembled WGS sequence"/>
</dbReference>
<dbReference type="AlphaFoldDB" id="A0A239IGW6"/>
<evidence type="ECO:0000313" key="7">
    <source>
        <dbReference type="Proteomes" id="UP000198362"/>
    </source>
</evidence>
<sequence length="592" mass="62142">MSRRRIGALVVAAGLAAGLVAGCGIPDHTDVQVDQAGPRAGSDQQPTIPQPAKRTEASTPKEFVRNFLAAAAGEFDPGGPTSQRLQDYVAGDATRNFSLKDEVTVVRVGEITVADDNVHVHVAVDQIGILNSAGVILAPTSTATGYDLQIRAESGSGGGWRVVKAPSEVLLDVEALKSYYTEQTVYFWNTDRTALVPDLRWLPSEVPLSRVPTELLAMIEGGPSPWLAGVAVGLPKDSKLLINAPIVNGQLTMNWSPTAVSNDSGGDYLARQVAWTVSELGTQSLQLKINGQLKGKYDSVRELIDRTPYPIAPEAHAYAVLDHKIGALGLPAGTPAPVPLTDAVNKDVQWAAFNRTSGGMDAAVVTVGPELRLGSGVGGSPVEALTLVPGVKPTAAPVWLPRSRTGLVPTEKGLYRFGPDHKADPAPIKGLKDVTAVAAALDGQRIAVIANGKLYVVPVSVMQDGELVFGDARLLDPQLESVTAVAWSGETAVSVGGKDGADRMSIVDVSVDGARRTPRIYDAEGAISMIAAYPEIRVLDRSTTMLYQAQNLAWLAAGSSTQIERSMVVGAPASPSPGPGGDPQPIAPFFVY</sequence>
<accession>A0A239IGW6</accession>
<dbReference type="SUPFAM" id="SSF82171">
    <property type="entry name" value="DPP6 N-terminal domain-like"/>
    <property type="match status" value="1"/>
</dbReference>
<reference evidence="6 7" key="1">
    <citation type="submission" date="2017-06" db="EMBL/GenBank/DDBJ databases">
        <authorList>
            <person name="Kim H.J."/>
            <person name="Triplett B.A."/>
        </authorList>
    </citation>
    <scope>NUCLEOTIDE SEQUENCE [LARGE SCALE GENOMIC DNA]</scope>
    <source>
        <strain evidence="6 7">CGMCC 4.5593</strain>
    </source>
</reference>
<dbReference type="Pfam" id="PF10646">
    <property type="entry name" value="Germane"/>
    <property type="match status" value="1"/>
</dbReference>
<feature type="region of interest" description="Disordered" evidence="1">
    <location>
        <begin position="30"/>
        <end position="57"/>
    </location>
</feature>
<organism evidence="6 7">
    <name type="scientific">Asanoa hainanensis</name>
    <dbReference type="NCBI Taxonomy" id="560556"/>
    <lineage>
        <taxon>Bacteria</taxon>
        <taxon>Bacillati</taxon>
        <taxon>Actinomycetota</taxon>
        <taxon>Actinomycetes</taxon>
        <taxon>Micromonosporales</taxon>
        <taxon>Micromonosporaceae</taxon>
        <taxon>Asanoa</taxon>
    </lineage>
</organism>
<evidence type="ECO:0008006" key="8">
    <source>
        <dbReference type="Google" id="ProtNLM"/>
    </source>
</evidence>
<feature type="domain" description="Lipoprotein LpqB N-terminal" evidence="5">
    <location>
        <begin position="57"/>
        <end position="173"/>
    </location>
</feature>
<keyword evidence="2" id="KW-0732">Signal</keyword>
<protein>
    <recommendedName>
        <fullName evidence="8">Sporulation and spore germination</fullName>
    </recommendedName>
</protein>
<evidence type="ECO:0000259" key="4">
    <source>
        <dbReference type="Pfam" id="PF10647"/>
    </source>
</evidence>
<dbReference type="PROSITE" id="PS51257">
    <property type="entry name" value="PROKAR_LIPOPROTEIN"/>
    <property type="match status" value="1"/>
</dbReference>
<gene>
    <name evidence="6" type="ORF">SAMN05421812_102380</name>
</gene>
<dbReference type="InterPro" id="IPR059026">
    <property type="entry name" value="LpqB_N"/>
</dbReference>
<feature type="domain" description="Lipoprotein LpqB C-terminal" evidence="4">
    <location>
        <begin position="423"/>
        <end position="554"/>
    </location>
</feature>
<feature type="chain" id="PRO_5039002473" description="Sporulation and spore germination" evidence="2">
    <location>
        <begin position="24"/>
        <end position="592"/>
    </location>
</feature>